<dbReference type="RefSeq" id="WP_123870826.1">
    <property type="nucleotide sequence ID" value="NZ_CP033931.1"/>
</dbReference>
<dbReference type="KEGG" id="cben:EG339_15395"/>
<protein>
    <recommendedName>
        <fullName evidence="4">Peptidase C10 family protein</fullName>
    </recommendedName>
</protein>
<evidence type="ECO:0000256" key="1">
    <source>
        <dbReference type="SAM" id="SignalP"/>
    </source>
</evidence>
<feature type="chain" id="PRO_5018196913" description="Peptidase C10 family protein" evidence="1">
    <location>
        <begin position="21"/>
        <end position="278"/>
    </location>
</feature>
<dbReference type="GeneID" id="99066196"/>
<dbReference type="GO" id="GO:0006508">
    <property type="term" value="P:proteolysis"/>
    <property type="evidence" value="ECO:0007669"/>
    <property type="project" value="InterPro"/>
</dbReference>
<dbReference type="Gene3D" id="3.90.70.50">
    <property type="entry name" value="Peptidase C10, streptopain"/>
    <property type="match status" value="1"/>
</dbReference>
<accession>A0A3G6T990</accession>
<sequence length="278" mass="32129">MKSISLFSFFLLLTFQITYSQISAKQIPAQQPARLKAAFLLKTNWDQWGTYARYTPDNQVLGCWSTALSQILYYHRLKPFGTVSYTCSKGYIIKDTLSAYQLSWNDFRTSIEDNSAPKAIDAVARYSYLTALAIRKDFGTSKYLEMINPAPLIARHFDCKATFYASFTGNIPFSEEQMKLIAEKEQIQHVIDKAQVKLLIKNEIGHRRPVYFHMGNFTSYGHSTVIDGYFERKNTFYVHINYGAGGFRTGWYDLFKSIDVEDDIRLRAFITIEPINKR</sequence>
<dbReference type="AlphaFoldDB" id="A0A3G6T990"/>
<dbReference type="InterPro" id="IPR038765">
    <property type="entry name" value="Papain-like_cys_pep_sf"/>
</dbReference>
<reference evidence="3" key="1">
    <citation type="submission" date="2018-11" db="EMBL/GenBank/DDBJ databases">
        <title>Proposal to divide the Flavobacteriaceae and reorganize its genera based on Amino Acid Identity values calculated from whole genome sequences.</title>
        <authorList>
            <person name="Nicholson A.C."/>
            <person name="Gulvik C.A."/>
            <person name="Whitney A.M."/>
            <person name="Humrighouse B.W."/>
            <person name="Bell M."/>
            <person name="Holmes B."/>
            <person name="Steigerwalt A.G."/>
            <person name="Villarma A."/>
            <person name="Sheth M."/>
            <person name="Batra D."/>
            <person name="Pryor J."/>
            <person name="Bernardet J.-F."/>
            <person name="Hugo C."/>
            <person name="Kampfer P."/>
            <person name="Newman J."/>
            <person name="McQuiston J.R."/>
        </authorList>
    </citation>
    <scope>NUCLEOTIDE SEQUENCE [LARGE SCALE GENOMIC DNA]</scope>
    <source>
        <strain evidence="3">G0229</strain>
    </source>
</reference>
<dbReference type="EMBL" id="CP033932">
    <property type="protein sequence ID" value="AZB25875.1"/>
    <property type="molecule type" value="Genomic_DNA"/>
</dbReference>
<organism evidence="2 3">
    <name type="scientific">Chryseobacterium bernardetii</name>
    <dbReference type="NCBI Taxonomy" id="1241978"/>
    <lineage>
        <taxon>Bacteria</taxon>
        <taxon>Pseudomonadati</taxon>
        <taxon>Bacteroidota</taxon>
        <taxon>Flavobacteriia</taxon>
        <taxon>Flavobacteriales</taxon>
        <taxon>Weeksellaceae</taxon>
        <taxon>Chryseobacterium group</taxon>
        <taxon>Chryseobacterium</taxon>
    </lineage>
</organism>
<feature type="signal peptide" evidence="1">
    <location>
        <begin position="1"/>
        <end position="20"/>
    </location>
</feature>
<evidence type="ECO:0008006" key="4">
    <source>
        <dbReference type="Google" id="ProtNLM"/>
    </source>
</evidence>
<dbReference type="GO" id="GO:0008234">
    <property type="term" value="F:cysteine-type peptidase activity"/>
    <property type="evidence" value="ECO:0007669"/>
    <property type="project" value="InterPro"/>
</dbReference>
<dbReference type="OrthoDB" id="2235251at2"/>
<keyword evidence="3" id="KW-1185">Reference proteome</keyword>
<evidence type="ECO:0000313" key="3">
    <source>
        <dbReference type="Proteomes" id="UP000271193"/>
    </source>
</evidence>
<dbReference type="SUPFAM" id="SSF54001">
    <property type="entry name" value="Cysteine proteinases"/>
    <property type="match status" value="1"/>
</dbReference>
<dbReference type="Pfam" id="PF01640">
    <property type="entry name" value="Peptidase_C10"/>
    <property type="match status" value="1"/>
</dbReference>
<gene>
    <name evidence="2" type="ORF">EG339_15395</name>
</gene>
<dbReference type="InterPro" id="IPR044934">
    <property type="entry name" value="Streptopain_sf"/>
</dbReference>
<dbReference type="InterPro" id="IPR000200">
    <property type="entry name" value="Peptidase_C10"/>
</dbReference>
<keyword evidence="1" id="KW-0732">Signal</keyword>
<proteinExistence type="predicted"/>
<name>A0A3G6T990_9FLAO</name>
<evidence type="ECO:0000313" key="2">
    <source>
        <dbReference type="EMBL" id="AZB25875.1"/>
    </source>
</evidence>
<dbReference type="Proteomes" id="UP000271193">
    <property type="component" value="Chromosome"/>
</dbReference>